<dbReference type="PANTHER" id="PTHR23024">
    <property type="entry name" value="ARYLACETAMIDE DEACETYLASE"/>
    <property type="match status" value="1"/>
</dbReference>
<keyword evidence="2" id="KW-0378">Hydrolase</keyword>
<keyword evidence="5" id="KW-1185">Reference proteome</keyword>
<organism evidence="4 5">
    <name type="scientific">Rhinocladiella mackenziei CBS 650.93</name>
    <dbReference type="NCBI Taxonomy" id="1442369"/>
    <lineage>
        <taxon>Eukaryota</taxon>
        <taxon>Fungi</taxon>
        <taxon>Dikarya</taxon>
        <taxon>Ascomycota</taxon>
        <taxon>Pezizomycotina</taxon>
        <taxon>Eurotiomycetes</taxon>
        <taxon>Chaetothyriomycetidae</taxon>
        <taxon>Chaetothyriales</taxon>
        <taxon>Herpotrichiellaceae</taxon>
        <taxon>Rhinocladiella</taxon>
    </lineage>
</organism>
<dbReference type="RefSeq" id="XP_013270986.1">
    <property type="nucleotide sequence ID" value="XM_013415532.1"/>
</dbReference>
<dbReference type="HOGENOM" id="CLU_012494_6_3_1"/>
<dbReference type="PROSITE" id="PS01173">
    <property type="entry name" value="LIPASE_GDXG_HIS"/>
    <property type="match status" value="1"/>
</dbReference>
<dbReference type="OrthoDB" id="408631at2759"/>
<dbReference type="InterPro" id="IPR002168">
    <property type="entry name" value="Lipase_GDXG_HIS_AS"/>
</dbReference>
<reference evidence="4 5" key="1">
    <citation type="submission" date="2015-01" db="EMBL/GenBank/DDBJ databases">
        <title>The Genome Sequence of Rhinocladiella mackenzie CBS 650.93.</title>
        <authorList>
            <consortium name="The Broad Institute Genomics Platform"/>
            <person name="Cuomo C."/>
            <person name="de Hoog S."/>
            <person name="Gorbushina A."/>
            <person name="Stielow B."/>
            <person name="Teixiera M."/>
            <person name="Abouelleil A."/>
            <person name="Chapman S.B."/>
            <person name="Priest M."/>
            <person name="Young S.K."/>
            <person name="Wortman J."/>
            <person name="Nusbaum C."/>
            <person name="Birren B."/>
        </authorList>
    </citation>
    <scope>NUCLEOTIDE SEQUENCE [LARGE SCALE GENOMIC DNA]</scope>
    <source>
        <strain evidence="4 5">CBS 650.93</strain>
    </source>
</reference>
<dbReference type="InterPro" id="IPR029058">
    <property type="entry name" value="AB_hydrolase_fold"/>
</dbReference>
<feature type="domain" description="Alpha/beta hydrolase fold-3" evidence="3">
    <location>
        <begin position="103"/>
        <end position="304"/>
    </location>
</feature>
<accession>A0A0D2J4A7</accession>
<dbReference type="VEuPathDB" id="FungiDB:Z518_07403"/>
<evidence type="ECO:0000259" key="3">
    <source>
        <dbReference type="Pfam" id="PF07859"/>
    </source>
</evidence>
<dbReference type="InterPro" id="IPR013094">
    <property type="entry name" value="AB_hydrolase_3"/>
</dbReference>
<dbReference type="InterPro" id="IPR050466">
    <property type="entry name" value="Carboxylest/Gibb_receptor"/>
</dbReference>
<dbReference type="GO" id="GO:0016787">
    <property type="term" value="F:hydrolase activity"/>
    <property type="evidence" value="ECO:0007669"/>
    <property type="project" value="UniProtKB-KW"/>
</dbReference>
<dbReference type="SUPFAM" id="SSF53474">
    <property type="entry name" value="alpha/beta-Hydrolases"/>
    <property type="match status" value="1"/>
</dbReference>
<dbReference type="GeneID" id="25295474"/>
<gene>
    <name evidence="4" type="ORF">Z518_07403</name>
</gene>
<evidence type="ECO:0000313" key="5">
    <source>
        <dbReference type="Proteomes" id="UP000053617"/>
    </source>
</evidence>
<evidence type="ECO:0000256" key="2">
    <source>
        <dbReference type="ARBA" id="ARBA00022801"/>
    </source>
</evidence>
<dbReference type="STRING" id="1442369.A0A0D2J4A7"/>
<protein>
    <submittedName>
        <fullName evidence="4">Rhinocladiella mackenziei CBS 650.93 unplaced genomic scaffold supercont1.5, whole genome shotgun sequence</fullName>
    </submittedName>
</protein>
<dbReference type="Proteomes" id="UP000053617">
    <property type="component" value="Unassembled WGS sequence"/>
</dbReference>
<dbReference type="Gene3D" id="3.40.50.1820">
    <property type="entry name" value="alpha/beta hydrolase"/>
    <property type="match status" value="1"/>
</dbReference>
<evidence type="ECO:0000256" key="1">
    <source>
        <dbReference type="ARBA" id="ARBA00010515"/>
    </source>
</evidence>
<dbReference type="AlphaFoldDB" id="A0A0D2J4A7"/>
<comment type="similarity">
    <text evidence="1">Belongs to the 'GDXG' lipolytic enzyme family.</text>
</comment>
<dbReference type="PANTHER" id="PTHR23024:SF24">
    <property type="entry name" value="ALPHA_BETA HYDROLASE FOLD-3 DOMAIN-CONTAINING PROTEIN"/>
    <property type="match status" value="1"/>
</dbReference>
<name>A0A0D2J4A7_9EURO</name>
<dbReference type="EMBL" id="KN847479">
    <property type="protein sequence ID" value="KIX03850.1"/>
    <property type="molecule type" value="Genomic_DNA"/>
</dbReference>
<proteinExistence type="inferred from homology"/>
<sequence>MADYSRFGAPSEEWLDLIRKNPLPAIPPLLTLQQRRDFRRVSNEGRVRASKTALKGLDSLDVAIETEAILTRDFQEIGARIYTPRTSNQGRSRLSVEDQCPVVLYFHGGGFFSGNLSTEDAMCLRLASACNVTVISVNYRHTPEWTYPTQFDDAWDARCQVLHNPKSLSLSKNIKLFVAGTSSGACLAASLVVKERILGDVRIQGQALWTPWLCHPGTFPYHEFVSQEKSSPTQCKDAPLLPYSLVLEYANMLNLDEEAQADIVANPLHCDDAIIKAMPPTHILVCGNDPLRDHGMIFQKNLDRARYLMAL</sequence>
<dbReference type="Pfam" id="PF07859">
    <property type="entry name" value="Abhydrolase_3"/>
    <property type="match status" value="1"/>
</dbReference>
<evidence type="ECO:0000313" key="4">
    <source>
        <dbReference type="EMBL" id="KIX03850.1"/>
    </source>
</evidence>